<keyword evidence="4" id="KW-1185">Reference proteome</keyword>
<comment type="caution">
    <text evidence="3">The sequence shown here is derived from an EMBL/GenBank/DDBJ whole genome shotgun (WGS) entry which is preliminary data.</text>
</comment>
<evidence type="ECO:0000259" key="2">
    <source>
        <dbReference type="Pfam" id="PF13259"/>
    </source>
</evidence>
<feature type="compositionally biased region" description="Basic and acidic residues" evidence="1">
    <location>
        <begin position="78"/>
        <end position="95"/>
    </location>
</feature>
<evidence type="ECO:0000313" key="3">
    <source>
        <dbReference type="EMBL" id="KAH3661694.1"/>
    </source>
</evidence>
<gene>
    <name evidence="3" type="ORF">OGAPHI_006544</name>
</gene>
<dbReference type="GeneID" id="70238508"/>
<proteinExistence type="predicted"/>
<reference evidence="3" key="2">
    <citation type="submission" date="2021-01" db="EMBL/GenBank/DDBJ databases">
        <authorList>
            <person name="Schikora-Tamarit M.A."/>
        </authorList>
    </citation>
    <scope>NUCLEOTIDE SEQUENCE</scope>
    <source>
        <strain evidence="3">CBS6075</strain>
    </source>
</reference>
<reference evidence="3" key="1">
    <citation type="journal article" date="2021" name="Open Biol.">
        <title>Shared evolutionary footprints suggest mitochondrial oxidative damage underlies multiple complex I losses in fungi.</title>
        <authorList>
            <person name="Schikora-Tamarit M.A."/>
            <person name="Marcet-Houben M."/>
            <person name="Nosek J."/>
            <person name="Gabaldon T."/>
        </authorList>
    </citation>
    <scope>NUCLEOTIDE SEQUENCE</scope>
    <source>
        <strain evidence="3">CBS6075</strain>
    </source>
</reference>
<dbReference type="OrthoDB" id="5576875at2759"/>
<accession>A0A9P8NZ35</accession>
<feature type="region of interest" description="Disordered" evidence="1">
    <location>
        <begin position="58"/>
        <end position="124"/>
    </location>
</feature>
<organism evidence="3 4">
    <name type="scientific">Ogataea philodendri</name>
    <dbReference type="NCBI Taxonomy" id="1378263"/>
    <lineage>
        <taxon>Eukaryota</taxon>
        <taxon>Fungi</taxon>
        <taxon>Dikarya</taxon>
        <taxon>Ascomycota</taxon>
        <taxon>Saccharomycotina</taxon>
        <taxon>Pichiomycetes</taxon>
        <taxon>Pichiales</taxon>
        <taxon>Pichiaceae</taxon>
        <taxon>Ogataea</taxon>
    </lineage>
</organism>
<dbReference type="RefSeq" id="XP_046058807.1">
    <property type="nucleotide sequence ID" value="XM_046207841.1"/>
</dbReference>
<feature type="compositionally biased region" description="Polar residues" evidence="1">
    <location>
        <begin position="96"/>
        <end position="118"/>
    </location>
</feature>
<protein>
    <recommendedName>
        <fullName evidence="2">Gag1-like clamp domain-containing protein</fullName>
    </recommendedName>
</protein>
<evidence type="ECO:0000313" key="4">
    <source>
        <dbReference type="Proteomes" id="UP000769157"/>
    </source>
</evidence>
<dbReference type="EMBL" id="JAEUBE010000439">
    <property type="protein sequence ID" value="KAH3661694.1"/>
    <property type="molecule type" value="Genomic_DNA"/>
</dbReference>
<dbReference type="Pfam" id="PF13259">
    <property type="entry name" value="clamp_Gag1-like"/>
    <property type="match status" value="1"/>
</dbReference>
<dbReference type="InterPro" id="IPR025124">
    <property type="entry name" value="Gag1-like_clamp"/>
</dbReference>
<dbReference type="Proteomes" id="UP000769157">
    <property type="component" value="Unassembled WGS sequence"/>
</dbReference>
<sequence length="226" mass="25890">MTEVLVDDDNKMANMGTEPTRLKRALLKLSYGWSNFVNKLRVLSEVCLESDEITQELFDDTSSSSTGVEEYQPIQPSELKKDQLEHKLALDDRETASSGSPNMATRLTSPSTSALSGDSETKCQEEEDSLTPFAGGEALWNIQHERWLKPKEEYSSLEGELKLQKRMKSQDLKHHVLLKDYYIIYRNLVVDGKSLKRPMNLRDLLRVVEAGWNWTRVHDNSQRSRA</sequence>
<evidence type="ECO:0000256" key="1">
    <source>
        <dbReference type="SAM" id="MobiDB-lite"/>
    </source>
</evidence>
<dbReference type="AlphaFoldDB" id="A0A9P8NZ35"/>
<name>A0A9P8NZ35_9ASCO</name>
<feature type="domain" description="Gag1-like clamp" evidence="2">
    <location>
        <begin position="124"/>
        <end position="213"/>
    </location>
</feature>